<reference evidence="8 9" key="1">
    <citation type="journal article" date="2016" name="Int. J. Syst. Evol. Microbiol.">
        <title>Tessaracoccus flavus sp. nov., isolated from the drainage system of a lindane-producing factory.</title>
        <authorList>
            <person name="Kumari R."/>
            <person name="Singh P."/>
            <person name="Schumann P."/>
            <person name="Lal R."/>
        </authorList>
    </citation>
    <scope>NUCLEOTIDE SEQUENCE [LARGE SCALE GENOMIC DNA]</scope>
    <source>
        <strain evidence="8 9">RP1T</strain>
    </source>
</reference>
<keyword evidence="5" id="KW-0812">Transmembrane</keyword>
<keyword evidence="9" id="KW-1185">Reference proteome</keyword>
<evidence type="ECO:0000256" key="6">
    <source>
        <dbReference type="ARBA" id="ARBA00022989"/>
    </source>
</evidence>
<organism evidence="8 9">
    <name type="scientific">Tessaracoccus flavus</name>
    <dbReference type="NCBI Taxonomy" id="1610493"/>
    <lineage>
        <taxon>Bacteria</taxon>
        <taxon>Bacillati</taxon>
        <taxon>Actinomycetota</taxon>
        <taxon>Actinomycetes</taxon>
        <taxon>Propionibacteriales</taxon>
        <taxon>Propionibacteriaceae</taxon>
        <taxon>Tessaracoccus</taxon>
    </lineage>
</organism>
<dbReference type="InterPro" id="IPR024989">
    <property type="entry name" value="MFS_assoc_dom"/>
</dbReference>
<dbReference type="GO" id="GO:0015528">
    <property type="term" value="F:lactose:proton symporter activity"/>
    <property type="evidence" value="ECO:0007669"/>
    <property type="project" value="TreeGrafter"/>
</dbReference>
<dbReference type="PANTHER" id="PTHR23522:SF10">
    <property type="entry name" value="3-PHENYLPROPIONIC ACID TRANSPORTER-RELATED"/>
    <property type="match status" value="1"/>
</dbReference>
<accession>A0A1Q2CHJ1</accession>
<evidence type="ECO:0000256" key="5">
    <source>
        <dbReference type="ARBA" id="ARBA00022692"/>
    </source>
</evidence>
<keyword evidence="6" id="KW-1133">Transmembrane helix</keyword>
<dbReference type="KEGG" id="tfl:RPIT_12620"/>
<evidence type="ECO:0000256" key="3">
    <source>
        <dbReference type="ARBA" id="ARBA00022475"/>
    </source>
</evidence>
<evidence type="ECO:0000313" key="9">
    <source>
        <dbReference type="Proteomes" id="UP000188324"/>
    </source>
</evidence>
<keyword evidence="3" id="KW-1003">Cell membrane</keyword>
<dbReference type="Pfam" id="PF12832">
    <property type="entry name" value="MFS_1_like"/>
    <property type="match status" value="1"/>
</dbReference>
<gene>
    <name evidence="8" type="ORF">RPIT_12620</name>
</gene>
<comment type="subcellular location">
    <subcellularLocation>
        <location evidence="1">Cell inner membrane</location>
        <topology evidence="1">Multi-pass membrane protein</topology>
    </subcellularLocation>
</comment>
<keyword evidence="4" id="KW-0997">Cell inner membrane</keyword>
<dbReference type="InterPro" id="IPR020846">
    <property type="entry name" value="MFS_dom"/>
</dbReference>
<sequence>MRLSTTRYAALQSAYWSAFCLAIMFASVFLLSKGLTNTQIGIVVATGGAISAVAQPIVAGAAEGSRVPLRVWISALTALMIVVAAALFIPGLPWLLTAVFFGFQILTIQLILPLVNALGMAVLNAGIAMNFGVARAAGSAVFAVVSVGAGSLVAAFDTMVIPLLAIGFQALMILFALTFTYRQPALPHVDTDDEAHVAPTAHAPLTLVQRRKFTLLLVGVALSMTSHNLINAFLFQTMTYHGGGAEEMGTAVMIAALCELPTMALWSWIVTKWSSGLMLKVAGVFFAVKNLATWLAGSVGALYFAQGLQLLAFAVLVPASIYYVNKLMPPQDRVKGQAYMTMTHTLGTVIGSLSGGFILDAAGVPTMLLFGTAVATVGAVLTIVSAEHL</sequence>
<dbReference type="Proteomes" id="UP000188324">
    <property type="component" value="Chromosome"/>
</dbReference>
<dbReference type="GO" id="GO:0005886">
    <property type="term" value="C:plasma membrane"/>
    <property type="evidence" value="ECO:0007669"/>
    <property type="project" value="UniProtKB-SubCell"/>
</dbReference>
<dbReference type="RefSeq" id="WP_077343750.1">
    <property type="nucleotide sequence ID" value="NZ_CP019605.1"/>
</dbReference>
<dbReference type="STRING" id="1610493.RPIT_12620"/>
<keyword evidence="7" id="KW-0472">Membrane</keyword>
<evidence type="ECO:0000256" key="1">
    <source>
        <dbReference type="ARBA" id="ARBA00004429"/>
    </source>
</evidence>
<dbReference type="AlphaFoldDB" id="A0A1Q2CHJ1"/>
<dbReference type="PROSITE" id="PS50850">
    <property type="entry name" value="MFS"/>
    <property type="match status" value="1"/>
</dbReference>
<dbReference type="OrthoDB" id="1653456at2"/>
<evidence type="ECO:0000256" key="2">
    <source>
        <dbReference type="ARBA" id="ARBA00022448"/>
    </source>
</evidence>
<protein>
    <submittedName>
        <fullName evidence="8">Uncharacterized protein</fullName>
    </submittedName>
</protein>
<dbReference type="SUPFAM" id="SSF103473">
    <property type="entry name" value="MFS general substrate transporter"/>
    <property type="match status" value="2"/>
</dbReference>
<evidence type="ECO:0000256" key="7">
    <source>
        <dbReference type="ARBA" id="ARBA00023136"/>
    </source>
</evidence>
<name>A0A1Q2CHJ1_9ACTN</name>
<dbReference type="EMBL" id="CP019605">
    <property type="protein sequence ID" value="AQP45543.1"/>
    <property type="molecule type" value="Genomic_DNA"/>
</dbReference>
<evidence type="ECO:0000313" key="8">
    <source>
        <dbReference type="EMBL" id="AQP45543.1"/>
    </source>
</evidence>
<dbReference type="GO" id="GO:0030395">
    <property type="term" value="F:lactose binding"/>
    <property type="evidence" value="ECO:0007669"/>
    <property type="project" value="TreeGrafter"/>
</dbReference>
<evidence type="ECO:0000256" key="4">
    <source>
        <dbReference type="ARBA" id="ARBA00022519"/>
    </source>
</evidence>
<dbReference type="InterPro" id="IPR036259">
    <property type="entry name" value="MFS_trans_sf"/>
</dbReference>
<keyword evidence="2" id="KW-0813">Transport</keyword>
<dbReference type="Gene3D" id="1.20.1250.20">
    <property type="entry name" value="MFS general substrate transporter like domains"/>
    <property type="match status" value="2"/>
</dbReference>
<dbReference type="PANTHER" id="PTHR23522">
    <property type="entry name" value="BLL5896 PROTEIN"/>
    <property type="match status" value="1"/>
</dbReference>
<proteinExistence type="predicted"/>